<evidence type="ECO:0000256" key="7">
    <source>
        <dbReference type="ARBA" id="ARBA00047899"/>
    </source>
</evidence>
<dbReference type="GO" id="GO:0016301">
    <property type="term" value="F:kinase activity"/>
    <property type="evidence" value="ECO:0007669"/>
    <property type="project" value="UniProtKB-KW"/>
</dbReference>
<dbReference type="InterPro" id="IPR000719">
    <property type="entry name" value="Prot_kinase_dom"/>
</dbReference>
<keyword evidence="5 12" id="KW-0418">Kinase</keyword>
<evidence type="ECO:0000256" key="8">
    <source>
        <dbReference type="ARBA" id="ARBA00048679"/>
    </source>
</evidence>
<evidence type="ECO:0000256" key="5">
    <source>
        <dbReference type="ARBA" id="ARBA00022777"/>
    </source>
</evidence>
<dbReference type="PROSITE" id="PS50011">
    <property type="entry name" value="PROTEIN_KINASE_DOM"/>
    <property type="match status" value="1"/>
</dbReference>
<feature type="compositionally biased region" description="Pro residues" evidence="10">
    <location>
        <begin position="398"/>
        <end position="408"/>
    </location>
</feature>
<organism evidence="12 13">
    <name type="scientific">Phormidium yuhuli AB48</name>
    <dbReference type="NCBI Taxonomy" id="2940671"/>
    <lineage>
        <taxon>Bacteria</taxon>
        <taxon>Bacillati</taxon>
        <taxon>Cyanobacteriota</taxon>
        <taxon>Cyanophyceae</taxon>
        <taxon>Oscillatoriophycideae</taxon>
        <taxon>Oscillatoriales</taxon>
        <taxon>Oscillatoriaceae</taxon>
        <taxon>Phormidium</taxon>
        <taxon>Phormidium yuhuli</taxon>
    </lineage>
</organism>
<evidence type="ECO:0000313" key="13">
    <source>
        <dbReference type="Proteomes" id="UP001056708"/>
    </source>
</evidence>
<gene>
    <name evidence="12" type="ORF">NEA10_13305</name>
</gene>
<dbReference type="Proteomes" id="UP001056708">
    <property type="component" value="Chromosome"/>
</dbReference>
<dbReference type="Gene3D" id="1.10.510.10">
    <property type="entry name" value="Transferase(Phosphotransferase) domain 1"/>
    <property type="match status" value="1"/>
</dbReference>
<dbReference type="RefSeq" id="WP_252661081.1">
    <property type="nucleotide sequence ID" value="NZ_CP098611.1"/>
</dbReference>
<dbReference type="SUPFAM" id="SSF56112">
    <property type="entry name" value="Protein kinase-like (PK-like)"/>
    <property type="match status" value="1"/>
</dbReference>
<name>A0ABY5AKW0_9CYAN</name>
<dbReference type="Pfam" id="PF00069">
    <property type="entry name" value="Pkinase"/>
    <property type="match status" value="1"/>
</dbReference>
<keyword evidence="13" id="KW-1185">Reference proteome</keyword>
<feature type="region of interest" description="Disordered" evidence="10">
    <location>
        <begin position="356"/>
        <end position="529"/>
    </location>
</feature>
<keyword evidence="6 9" id="KW-0067">ATP-binding</keyword>
<protein>
    <recommendedName>
        <fullName evidence="1">non-specific serine/threonine protein kinase</fullName>
        <ecNumber evidence="1">2.7.11.1</ecNumber>
    </recommendedName>
</protein>
<evidence type="ECO:0000256" key="10">
    <source>
        <dbReference type="SAM" id="MobiDB-lite"/>
    </source>
</evidence>
<evidence type="ECO:0000256" key="1">
    <source>
        <dbReference type="ARBA" id="ARBA00012513"/>
    </source>
</evidence>
<evidence type="ECO:0000259" key="11">
    <source>
        <dbReference type="PROSITE" id="PS50011"/>
    </source>
</evidence>
<comment type="catalytic activity">
    <reaction evidence="8">
        <text>L-seryl-[protein] + ATP = O-phospho-L-seryl-[protein] + ADP + H(+)</text>
        <dbReference type="Rhea" id="RHEA:17989"/>
        <dbReference type="Rhea" id="RHEA-COMP:9863"/>
        <dbReference type="Rhea" id="RHEA-COMP:11604"/>
        <dbReference type="ChEBI" id="CHEBI:15378"/>
        <dbReference type="ChEBI" id="CHEBI:29999"/>
        <dbReference type="ChEBI" id="CHEBI:30616"/>
        <dbReference type="ChEBI" id="CHEBI:83421"/>
        <dbReference type="ChEBI" id="CHEBI:456216"/>
        <dbReference type="EC" id="2.7.11.1"/>
    </reaction>
</comment>
<comment type="catalytic activity">
    <reaction evidence="7">
        <text>L-threonyl-[protein] + ATP = O-phospho-L-threonyl-[protein] + ADP + H(+)</text>
        <dbReference type="Rhea" id="RHEA:46608"/>
        <dbReference type="Rhea" id="RHEA-COMP:11060"/>
        <dbReference type="Rhea" id="RHEA-COMP:11605"/>
        <dbReference type="ChEBI" id="CHEBI:15378"/>
        <dbReference type="ChEBI" id="CHEBI:30013"/>
        <dbReference type="ChEBI" id="CHEBI:30616"/>
        <dbReference type="ChEBI" id="CHEBI:61977"/>
        <dbReference type="ChEBI" id="CHEBI:456216"/>
        <dbReference type="EC" id="2.7.11.1"/>
    </reaction>
</comment>
<dbReference type="InterPro" id="IPR017441">
    <property type="entry name" value="Protein_kinase_ATP_BS"/>
</dbReference>
<evidence type="ECO:0000256" key="4">
    <source>
        <dbReference type="ARBA" id="ARBA00022741"/>
    </source>
</evidence>
<keyword evidence="3" id="KW-0808">Transferase</keyword>
<evidence type="ECO:0000256" key="9">
    <source>
        <dbReference type="PROSITE-ProRule" id="PRU10141"/>
    </source>
</evidence>
<feature type="domain" description="Protein kinase" evidence="11">
    <location>
        <begin position="10"/>
        <end position="273"/>
    </location>
</feature>
<dbReference type="EC" id="2.7.11.1" evidence="1"/>
<dbReference type="PROSITE" id="PS00108">
    <property type="entry name" value="PROTEIN_KINASE_ST"/>
    <property type="match status" value="1"/>
</dbReference>
<feature type="compositionally biased region" description="Polar residues" evidence="10">
    <location>
        <begin position="363"/>
        <end position="373"/>
    </location>
</feature>
<dbReference type="PANTHER" id="PTHR24363">
    <property type="entry name" value="SERINE/THREONINE PROTEIN KINASE"/>
    <property type="match status" value="1"/>
</dbReference>
<evidence type="ECO:0000256" key="2">
    <source>
        <dbReference type="ARBA" id="ARBA00022527"/>
    </source>
</evidence>
<accession>A0ABY5AKW0</accession>
<feature type="binding site" evidence="9">
    <location>
        <position position="41"/>
    </location>
    <ligand>
        <name>ATP</name>
        <dbReference type="ChEBI" id="CHEBI:30616"/>
    </ligand>
</feature>
<dbReference type="CDD" id="cd14014">
    <property type="entry name" value="STKc_PknB_like"/>
    <property type="match status" value="1"/>
</dbReference>
<evidence type="ECO:0000256" key="3">
    <source>
        <dbReference type="ARBA" id="ARBA00022679"/>
    </source>
</evidence>
<dbReference type="InterPro" id="IPR008271">
    <property type="entry name" value="Ser/Thr_kinase_AS"/>
</dbReference>
<sequence>MASSLLNNRYQILETLGQGGFGSTYLAEDTHLPSRRRCVIKQLKLMAQTEAKQTIIRERFEREAAVLETLGQQQPQIPELHAYFCEAGEFYLVQEWIQGETLTQHVQRHGLWDSVTVQHLLQQILPVLDYVHGCYIIHRDIKPDNIILRVPDGLPVLIDFGAVKEAVQSDSDLPTMSSVVIGTPGFMASEQAAGRPTYSSDLYSLALTSLFLLSGKSPQDIPSDPSSGDLKWREVLAEVGVSLPQSLLSVFDRALSFHPRDRFATASQMLAALSTEGVPSQLQTMVVAPAAPSQVVTHMTPARLSPSPAKSQLSGLSSSKLGELAAPSRGVLMGGFLVTGLLLGTLTLGWELHQSRNLDDPTSAGSRRSNQEISPEETQRNDSQPTVPSTRPEDGSAAPPPAPVPEENPLPQEDPELLEEKPIDDEADESPEESLENPEEPQDNPNLDLPPDIIPDSGELELEQESTDPPAPLPHSQDRSLEVSPVFDSTVPPLESESPEKQFLPSSPNNILGQEKLNLFEGDRTTDEQ</sequence>
<dbReference type="PANTHER" id="PTHR24363:SF0">
    <property type="entry name" value="SERINE_THREONINE KINASE LIKE DOMAIN CONTAINING 1"/>
    <property type="match status" value="1"/>
</dbReference>
<evidence type="ECO:0000313" key="12">
    <source>
        <dbReference type="EMBL" id="USR89834.1"/>
    </source>
</evidence>
<feature type="compositionally biased region" description="Low complexity" evidence="10">
    <location>
        <begin position="443"/>
        <end position="456"/>
    </location>
</feature>
<keyword evidence="2" id="KW-0723">Serine/threonine-protein kinase</keyword>
<evidence type="ECO:0000256" key="6">
    <source>
        <dbReference type="ARBA" id="ARBA00022840"/>
    </source>
</evidence>
<proteinExistence type="predicted"/>
<dbReference type="Gene3D" id="3.30.200.20">
    <property type="entry name" value="Phosphorylase Kinase, domain 1"/>
    <property type="match status" value="1"/>
</dbReference>
<reference evidence="12" key="1">
    <citation type="submission" date="2022-06" db="EMBL/GenBank/DDBJ databases">
        <title>Genome sequence of Phormidium yuhuli AB48 isolated from an industrial photobioreactor environment.</title>
        <authorList>
            <person name="Qiu Y."/>
            <person name="Noonan A.J.C."/>
            <person name="Dofher K."/>
            <person name="Koch M."/>
            <person name="Kieft B."/>
            <person name="Lin X."/>
            <person name="Ziels R.M."/>
            <person name="Hallam S.J."/>
        </authorList>
    </citation>
    <scope>NUCLEOTIDE SEQUENCE</scope>
    <source>
        <strain evidence="12">AB48</strain>
    </source>
</reference>
<keyword evidence="4 9" id="KW-0547">Nucleotide-binding</keyword>
<dbReference type="InterPro" id="IPR011009">
    <property type="entry name" value="Kinase-like_dom_sf"/>
</dbReference>
<feature type="compositionally biased region" description="Acidic residues" evidence="10">
    <location>
        <begin position="413"/>
        <end position="442"/>
    </location>
</feature>
<dbReference type="EMBL" id="CP098611">
    <property type="protein sequence ID" value="USR89834.1"/>
    <property type="molecule type" value="Genomic_DNA"/>
</dbReference>
<dbReference type="SMART" id="SM00220">
    <property type="entry name" value="S_TKc"/>
    <property type="match status" value="1"/>
</dbReference>
<dbReference type="PROSITE" id="PS00107">
    <property type="entry name" value="PROTEIN_KINASE_ATP"/>
    <property type="match status" value="1"/>
</dbReference>